<evidence type="ECO:0000256" key="1">
    <source>
        <dbReference type="SAM" id="Coils"/>
    </source>
</evidence>
<feature type="region of interest" description="Disordered" evidence="2">
    <location>
        <begin position="1"/>
        <end position="36"/>
    </location>
</feature>
<dbReference type="Gene3D" id="6.10.250.3150">
    <property type="match status" value="1"/>
</dbReference>
<comment type="caution">
    <text evidence="4">The sequence shown here is derived from an EMBL/GenBank/DDBJ whole genome shotgun (WGS) entry which is preliminary data.</text>
</comment>
<feature type="domain" description="ARB-07466-like C-terminal" evidence="3">
    <location>
        <begin position="217"/>
        <end position="330"/>
    </location>
</feature>
<reference evidence="5" key="1">
    <citation type="journal article" date="2019" name="Int. J. Syst. Evol. Microbiol.">
        <title>The Global Catalogue of Microorganisms (GCM) 10K type strain sequencing project: providing services to taxonomists for standard genome sequencing and annotation.</title>
        <authorList>
            <consortium name="The Broad Institute Genomics Platform"/>
            <consortium name="The Broad Institute Genome Sequencing Center for Infectious Disease"/>
            <person name="Wu L."/>
            <person name="Ma J."/>
        </authorList>
    </citation>
    <scope>NUCLEOTIDE SEQUENCE [LARGE SCALE GENOMIC DNA]</scope>
    <source>
        <strain evidence="5">JCM 18123</strain>
    </source>
</reference>
<name>A0ABP9GNL8_9ACTN</name>
<accession>A0ABP9GNL8</accession>
<evidence type="ECO:0000313" key="5">
    <source>
        <dbReference type="Proteomes" id="UP001499993"/>
    </source>
</evidence>
<evidence type="ECO:0000259" key="3">
    <source>
        <dbReference type="Pfam" id="PF26571"/>
    </source>
</evidence>
<keyword evidence="5" id="KW-1185">Reference proteome</keyword>
<dbReference type="Pfam" id="PF26571">
    <property type="entry name" value="VldE"/>
    <property type="match status" value="1"/>
</dbReference>
<keyword evidence="1" id="KW-0175">Coiled coil</keyword>
<dbReference type="RefSeq" id="WP_344145337.1">
    <property type="nucleotide sequence ID" value="NZ_BAABIK010000020.1"/>
</dbReference>
<dbReference type="EMBL" id="BAABIK010000020">
    <property type="protein sequence ID" value="GAA4948249.1"/>
    <property type="molecule type" value="Genomic_DNA"/>
</dbReference>
<proteinExistence type="predicted"/>
<feature type="compositionally biased region" description="Basic and acidic residues" evidence="2">
    <location>
        <begin position="1"/>
        <end position="11"/>
    </location>
</feature>
<sequence length="338" mass="37450">MESERPDRANDFADFWAPDPPCPRDLDDPPGAGRRGTAAALAAAVLAACSLVSLPSSAAPLPADPSLSELRDRADSLSDEYRGELNDMNAVIEEAQAAEERADSTREEVGDAQKQVRQLAVASYTGGGLDPALAMFVEDDPQAIIDQAQLVGHLSATNQDKVDQLEQAIERDEKAQQNAEEKVDEVEKDLDELEDRRADVQKMIADYPVQEMQGPYNITPRTEQMRRLVIEKFGESPGTGGVGCYRPDGGWVVGEHPKGRACDFMVDANGQMPSPEQVERGQRIADWAQKNADRLGIMYVIYRQEIWDIRRGGEGWRPMEDRGSITENHYDHVHISMF</sequence>
<organism evidence="4 5">
    <name type="scientific">Streptomonospora halophila</name>
    <dbReference type="NCBI Taxonomy" id="427369"/>
    <lineage>
        <taxon>Bacteria</taxon>
        <taxon>Bacillati</taxon>
        <taxon>Actinomycetota</taxon>
        <taxon>Actinomycetes</taxon>
        <taxon>Streptosporangiales</taxon>
        <taxon>Nocardiopsidaceae</taxon>
        <taxon>Streptomonospora</taxon>
    </lineage>
</organism>
<evidence type="ECO:0000313" key="4">
    <source>
        <dbReference type="EMBL" id="GAA4948249.1"/>
    </source>
</evidence>
<dbReference type="InterPro" id="IPR058593">
    <property type="entry name" value="ARB_07466-like_C"/>
</dbReference>
<evidence type="ECO:0000256" key="2">
    <source>
        <dbReference type="SAM" id="MobiDB-lite"/>
    </source>
</evidence>
<dbReference type="Proteomes" id="UP001499993">
    <property type="component" value="Unassembled WGS sequence"/>
</dbReference>
<feature type="coiled-coil region" evidence="1">
    <location>
        <begin position="67"/>
        <end position="115"/>
    </location>
</feature>
<protein>
    <recommendedName>
        <fullName evidence="3">ARB-07466-like C-terminal domain-containing protein</fullName>
    </recommendedName>
</protein>
<gene>
    <name evidence="4" type="ORF">GCM10023224_35200</name>
</gene>
<feature type="coiled-coil region" evidence="1">
    <location>
        <begin position="158"/>
        <end position="203"/>
    </location>
</feature>